<dbReference type="GO" id="GO:0030313">
    <property type="term" value="C:cell envelope"/>
    <property type="evidence" value="ECO:0007669"/>
    <property type="project" value="UniProtKB-SubCell"/>
</dbReference>
<dbReference type="PANTHER" id="PTHR32347:SF23">
    <property type="entry name" value="BLL5650 PROTEIN"/>
    <property type="match status" value="1"/>
</dbReference>
<evidence type="ECO:0000256" key="1">
    <source>
        <dbReference type="ARBA" id="ARBA00004196"/>
    </source>
</evidence>
<dbReference type="Proteomes" id="UP000545507">
    <property type="component" value="Unassembled WGS sequence"/>
</dbReference>
<accession>A0A7Y8H0Q1</accession>
<evidence type="ECO:0000256" key="2">
    <source>
        <dbReference type="ARBA" id="ARBA00023054"/>
    </source>
</evidence>
<dbReference type="EMBL" id="VYGV01000026">
    <property type="protein sequence ID" value="NWF48366.1"/>
    <property type="molecule type" value="Genomic_DNA"/>
</dbReference>
<evidence type="ECO:0000313" key="4">
    <source>
        <dbReference type="Proteomes" id="UP000545507"/>
    </source>
</evidence>
<dbReference type="SUPFAM" id="SSF111369">
    <property type="entry name" value="HlyD-like secretion proteins"/>
    <property type="match status" value="1"/>
</dbReference>
<dbReference type="RefSeq" id="WP_177138956.1">
    <property type="nucleotide sequence ID" value="NZ_VYGV01000026.1"/>
</dbReference>
<sequence>MADVSDLSVLLQIEARALEAQTLAALRFTIVNETHALTPYRQAAMFELDGDRVRLAAASGLVSVANDSPFAVWLSQFAQRLPRDGTVHCLDHADAVGEDAKSWAEWLPEHLLWAPLPDRNGVSQGMVLYAREQAWDDATIQLVQRLHATFGYCFAALHRSTQRSWSRAGKLFKSRRNRWLLFGALALGLFVPVRLSVLAPAEVIALNAMAVAAPQDGVVGSFAVAPNARVKAGDLLFSLDDSALLNRQQVALKSLEIARADAHVAQQRAFDDAKSKADVAVALGRVREKEAELAAVDTQAQRVEVRAERDGVAIFADTNDWLGRPVQTGERVMQLAQPEDGGILIWLSVADAINLELESPVRLFLHTEPLSPRAGRLIEASYQASLSPDGVAAYRLRARFDEDTELPRIGLRGTARISGDWVLLGYYLFRRPLASVREWTGL</sequence>
<name>A0A7Y8H0Q1_9BURK</name>
<gene>
    <name evidence="3" type="ORF">F3K02_24380</name>
</gene>
<comment type="subcellular location">
    <subcellularLocation>
        <location evidence="1">Cell envelope</location>
    </subcellularLocation>
</comment>
<dbReference type="Gene3D" id="2.40.50.100">
    <property type="match status" value="1"/>
</dbReference>
<evidence type="ECO:0000313" key="3">
    <source>
        <dbReference type="EMBL" id="NWF48366.1"/>
    </source>
</evidence>
<keyword evidence="4" id="KW-1185">Reference proteome</keyword>
<protein>
    <submittedName>
        <fullName evidence="3">HlyD family efflux transporter periplasmic adaptor subunit</fullName>
    </submittedName>
</protein>
<reference evidence="3 4" key="1">
    <citation type="submission" date="2019-09" db="EMBL/GenBank/DDBJ databases">
        <title>Hydrogenophaga aromatica sp. nov., isolated from a para-xylene-degrading enrichment culture.</title>
        <authorList>
            <person name="Tancsics A."/>
            <person name="Banerjee S."/>
        </authorList>
    </citation>
    <scope>NUCLEOTIDE SEQUENCE [LARGE SCALE GENOMIC DNA]</scope>
    <source>
        <strain evidence="3 4">D2P1</strain>
    </source>
</reference>
<keyword evidence="2" id="KW-0175">Coiled coil</keyword>
<proteinExistence type="predicted"/>
<dbReference type="PANTHER" id="PTHR32347">
    <property type="entry name" value="EFFLUX SYSTEM COMPONENT YKNX-RELATED"/>
    <property type="match status" value="1"/>
</dbReference>
<dbReference type="AlphaFoldDB" id="A0A7Y8H0Q1"/>
<dbReference type="InterPro" id="IPR050465">
    <property type="entry name" value="UPF0194_transport"/>
</dbReference>
<organism evidence="3 4">
    <name type="scientific">Hydrogenophaga aromaticivorans</name>
    <dbReference type="NCBI Taxonomy" id="2610898"/>
    <lineage>
        <taxon>Bacteria</taxon>
        <taxon>Pseudomonadati</taxon>
        <taxon>Pseudomonadota</taxon>
        <taxon>Betaproteobacteria</taxon>
        <taxon>Burkholderiales</taxon>
        <taxon>Comamonadaceae</taxon>
        <taxon>Hydrogenophaga</taxon>
    </lineage>
</organism>
<comment type="caution">
    <text evidence="3">The sequence shown here is derived from an EMBL/GenBank/DDBJ whole genome shotgun (WGS) entry which is preliminary data.</text>
</comment>